<gene>
    <name evidence="2" type="ORF">EOT10_07095</name>
</gene>
<name>A0A437Q0I1_9ACTN</name>
<dbReference type="EMBL" id="RZYA01000002">
    <property type="protein sequence ID" value="RVU28021.1"/>
    <property type="molecule type" value="Genomic_DNA"/>
</dbReference>
<evidence type="ECO:0000313" key="3">
    <source>
        <dbReference type="Proteomes" id="UP000283128"/>
    </source>
</evidence>
<dbReference type="OrthoDB" id="3823611at2"/>
<evidence type="ECO:0000256" key="1">
    <source>
        <dbReference type="SAM" id="Phobius"/>
    </source>
</evidence>
<feature type="transmembrane region" description="Helical" evidence="1">
    <location>
        <begin position="60"/>
        <end position="79"/>
    </location>
</feature>
<keyword evidence="1" id="KW-0472">Membrane</keyword>
<dbReference type="Proteomes" id="UP000283128">
    <property type="component" value="Unassembled WGS sequence"/>
</dbReference>
<feature type="transmembrane region" description="Helical" evidence="1">
    <location>
        <begin position="21"/>
        <end position="40"/>
    </location>
</feature>
<dbReference type="RefSeq" id="WP_127827176.1">
    <property type="nucleotide sequence ID" value="NZ_RZYA01000002.1"/>
</dbReference>
<organism evidence="2 3">
    <name type="scientific">Streptomyces antnestii</name>
    <dbReference type="NCBI Taxonomy" id="2494256"/>
    <lineage>
        <taxon>Bacteria</taxon>
        <taxon>Bacillati</taxon>
        <taxon>Actinomycetota</taxon>
        <taxon>Actinomycetes</taxon>
        <taxon>Kitasatosporales</taxon>
        <taxon>Streptomycetaceae</taxon>
        <taxon>Streptomyces</taxon>
    </lineage>
</organism>
<evidence type="ECO:0000313" key="2">
    <source>
        <dbReference type="EMBL" id="RVU28021.1"/>
    </source>
</evidence>
<keyword evidence="1" id="KW-0812">Transmembrane</keyword>
<keyword evidence="1" id="KW-1133">Transmembrane helix</keyword>
<keyword evidence="3" id="KW-1185">Reference proteome</keyword>
<dbReference type="AlphaFoldDB" id="A0A437Q0I1"/>
<feature type="transmembrane region" description="Helical" evidence="1">
    <location>
        <begin position="86"/>
        <end position="107"/>
    </location>
</feature>
<feature type="transmembrane region" description="Helical" evidence="1">
    <location>
        <begin position="113"/>
        <end position="130"/>
    </location>
</feature>
<comment type="caution">
    <text evidence="2">The sequence shown here is derived from an EMBL/GenBank/DDBJ whole genome shotgun (WGS) entry which is preliminary data.</text>
</comment>
<reference evidence="2 3" key="1">
    <citation type="submission" date="2019-01" db="EMBL/GenBank/DDBJ databases">
        <title>Genome sequences of Streptomyces and Rhizobium isolates collected from root and soil.</title>
        <authorList>
            <person name="Chhettri S."/>
            <person name="Sevigny J.L."/>
            <person name="Sen A."/>
            <person name="Ennis N."/>
            <person name="Tisa L."/>
        </authorList>
    </citation>
    <scope>NUCLEOTIDE SEQUENCE [LARGE SCALE GENOMIC DNA]</scope>
    <source>
        <strain evidence="2 3">San01</strain>
    </source>
</reference>
<protein>
    <submittedName>
        <fullName evidence="2">Uncharacterized protein</fullName>
    </submittedName>
</protein>
<sequence>MTTIDERPSTTVPPKGVVGRLFRAAVTLHTVVAFGQPVFAGVYLSGEIGGLDWHARGADVVFSLGVLQVAVAVAAWVRWGLRWPTAVSVLILVAESGQYGAGLAGLLWVHLPLGVMIIASLAVLSAALWVRPLPDRAATADQAQGASKSRRDETHV</sequence>
<proteinExistence type="predicted"/>
<accession>A0A437Q0I1</accession>